<evidence type="ECO:0000259" key="4">
    <source>
        <dbReference type="PROSITE" id="PS01124"/>
    </source>
</evidence>
<dbReference type="Pfam" id="PF01965">
    <property type="entry name" value="DJ-1_PfpI"/>
    <property type="match status" value="1"/>
</dbReference>
<dbReference type="InterPro" id="IPR009057">
    <property type="entry name" value="Homeodomain-like_sf"/>
</dbReference>
<dbReference type="EMBL" id="STGW01000001">
    <property type="protein sequence ID" value="THV18604.1"/>
    <property type="molecule type" value="Genomic_DNA"/>
</dbReference>
<feature type="domain" description="HTH araC/xylS-type" evidence="4">
    <location>
        <begin position="213"/>
        <end position="311"/>
    </location>
</feature>
<dbReference type="PANTHER" id="PTHR43130:SF3">
    <property type="entry name" value="HTH-TYPE TRANSCRIPTIONAL REGULATOR RV1931C"/>
    <property type="match status" value="1"/>
</dbReference>
<comment type="caution">
    <text evidence="5">The sequence shown here is derived from an EMBL/GenBank/DDBJ whole genome shotgun (WGS) entry which is preliminary data.</text>
</comment>
<evidence type="ECO:0000256" key="3">
    <source>
        <dbReference type="ARBA" id="ARBA00023163"/>
    </source>
</evidence>
<dbReference type="InterPro" id="IPR052158">
    <property type="entry name" value="INH-QAR"/>
</dbReference>
<evidence type="ECO:0000256" key="2">
    <source>
        <dbReference type="ARBA" id="ARBA00023125"/>
    </source>
</evidence>
<keyword evidence="1" id="KW-0805">Transcription regulation</keyword>
<gene>
    <name evidence="5" type="ORF">E9934_03065</name>
</gene>
<keyword evidence="2" id="KW-0238">DNA-binding</keyword>
<dbReference type="Proteomes" id="UP000307087">
    <property type="component" value="Unassembled WGS sequence"/>
</dbReference>
<organism evidence="5 6">
    <name type="scientific">Nocardioides caeni</name>
    <dbReference type="NCBI Taxonomy" id="574700"/>
    <lineage>
        <taxon>Bacteria</taxon>
        <taxon>Bacillati</taxon>
        <taxon>Actinomycetota</taxon>
        <taxon>Actinomycetes</taxon>
        <taxon>Propionibacteriales</taxon>
        <taxon>Nocardioidaceae</taxon>
        <taxon>Nocardioides</taxon>
    </lineage>
</organism>
<dbReference type="PANTHER" id="PTHR43130">
    <property type="entry name" value="ARAC-FAMILY TRANSCRIPTIONAL REGULATOR"/>
    <property type="match status" value="1"/>
</dbReference>
<dbReference type="Pfam" id="PF12833">
    <property type="entry name" value="HTH_18"/>
    <property type="match status" value="1"/>
</dbReference>
<dbReference type="SMART" id="SM00342">
    <property type="entry name" value="HTH_ARAC"/>
    <property type="match status" value="1"/>
</dbReference>
<evidence type="ECO:0000313" key="5">
    <source>
        <dbReference type="EMBL" id="THV18604.1"/>
    </source>
</evidence>
<dbReference type="PROSITE" id="PS00041">
    <property type="entry name" value="HTH_ARAC_FAMILY_1"/>
    <property type="match status" value="1"/>
</dbReference>
<dbReference type="InterPro" id="IPR029062">
    <property type="entry name" value="Class_I_gatase-like"/>
</dbReference>
<protein>
    <submittedName>
        <fullName evidence="5">Helix-turn-helix domain-containing protein</fullName>
    </submittedName>
</protein>
<keyword evidence="6" id="KW-1185">Reference proteome</keyword>
<dbReference type="SUPFAM" id="SSF46689">
    <property type="entry name" value="Homeodomain-like"/>
    <property type="match status" value="2"/>
</dbReference>
<dbReference type="InterPro" id="IPR018060">
    <property type="entry name" value="HTH_AraC"/>
</dbReference>
<dbReference type="GO" id="GO:0003700">
    <property type="term" value="F:DNA-binding transcription factor activity"/>
    <property type="evidence" value="ECO:0007669"/>
    <property type="project" value="InterPro"/>
</dbReference>
<dbReference type="CDD" id="cd03137">
    <property type="entry name" value="GATase1_AraC_1"/>
    <property type="match status" value="1"/>
</dbReference>
<name>A0A4S8NU83_9ACTN</name>
<evidence type="ECO:0000256" key="1">
    <source>
        <dbReference type="ARBA" id="ARBA00023015"/>
    </source>
</evidence>
<dbReference type="Gene3D" id="1.10.10.60">
    <property type="entry name" value="Homeodomain-like"/>
    <property type="match status" value="1"/>
</dbReference>
<dbReference type="InterPro" id="IPR018062">
    <property type="entry name" value="HTH_AraC-typ_CS"/>
</dbReference>
<dbReference type="InterPro" id="IPR002818">
    <property type="entry name" value="DJ-1/PfpI"/>
</dbReference>
<dbReference type="AlphaFoldDB" id="A0A4S8NU83"/>
<evidence type="ECO:0000313" key="6">
    <source>
        <dbReference type="Proteomes" id="UP000307087"/>
    </source>
</evidence>
<dbReference type="OrthoDB" id="3992151at2"/>
<dbReference type="Gene3D" id="3.40.50.880">
    <property type="match status" value="1"/>
</dbReference>
<dbReference type="GO" id="GO:0043565">
    <property type="term" value="F:sequence-specific DNA binding"/>
    <property type="evidence" value="ECO:0007669"/>
    <property type="project" value="InterPro"/>
</dbReference>
<dbReference type="RefSeq" id="WP_136561318.1">
    <property type="nucleotide sequence ID" value="NZ_BAABLS010000002.1"/>
</dbReference>
<proteinExistence type="predicted"/>
<dbReference type="PROSITE" id="PS01124">
    <property type="entry name" value="HTH_ARAC_FAMILY_2"/>
    <property type="match status" value="1"/>
</dbReference>
<keyword evidence="3" id="KW-0804">Transcription</keyword>
<accession>A0A4S8NU83</accession>
<reference evidence="5 6" key="1">
    <citation type="journal article" date="2009" name="Int. J. Syst. Evol. Microbiol.">
        <title>Nocardioides caeni sp. nov., isolated from wastewater.</title>
        <authorList>
            <person name="Yoon J.H."/>
            <person name="Kang S.J."/>
            <person name="Park S."/>
            <person name="Kim W."/>
            <person name="Oh T.K."/>
        </authorList>
    </citation>
    <scope>NUCLEOTIDE SEQUENCE [LARGE SCALE GENOMIC DNA]</scope>
    <source>
        <strain evidence="5 6">DSM 23134</strain>
    </source>
</reference>
<sequence length="314" mass="34328">MLTNVAVLAFDGVAPFELGVLCEAFGLDRRDHGVPRLEFAVCAPDREPIRTTMGFSIQVEADLGRVAEADLVAVPAIPRGGLPPESVITAIRDAYERGARILSVCSGAFTLGAAGLLDGRECTTHWMYTDQLQQRFPLARVVPEVLYVDAGQVVTSAGTAAGLDACLHIWRQEYGAGVASMIARRAVVPPHRDGGQAQYIARAVPECDSDTLGPLLAWITENLADDHAIETLARRAHMSPRTFARRFRDETGTTPHQWVTRQRVAAAEELLERSDQSVEWIATEVGFGNAATLRHHFTRVRGVSPQAYRRQFAC</sequence>
<dbReference type="SUPFAM" id="SSF52317">
    <property type="entry name" value="Class I glutamine amidotransferase-like"/>
    <property type="match status" value="1"/>
</dbReference>